<protein>
    <submittedName>
        <fullName evidence="3">Plasmid stabilization protein</fullName>
    </submittedName>
</protein>
<reference evidence="3 4" key="1">
    <citation type="submission" date="2019-09" db="EMBL/GenBank/DDBJ databases">
        <title>Segnochrobactrum spirostomi gen. nov., sp. nov., isolated from the ciliate Spirostomum cf. yagiui and description of a novel family, Segnochrobactraceae fam. nov. within the order Rhizobiales of the class Alphaproteobacteria.</title>
        <authorList>
            <person name="Akter S."/>
            <person name="Shazib S.U.A."/>
            <person name="Shin M.K."/>
        </authorList>
    </citation>
    <scope>NUCLEOTIDE SEQUENCE [LARGE SCALE GENOMIC DNA]</scope>
    <source>
        <strain evidence="3 4">Sp-1</strain>
    </source>
</reference>
<evidence type="ECO:0000313" key="4">
    <source>
        <dbReference type="Proteomes" id="UP000332515"/>
    </source>
</evidence>
<dbReference type="Proteomes" id="UP000332515">
    <property type="component" value="Unassembled WGS sequence"/>
</dbReference>
<proteinExistence type="predicted"/>
<evidence type="ECO:0000259" key="2">
    <source>
        <dbReference type="Pfam" id="PF22513"/>
    </source>
</evidence>
<dbReference type="InterPro" id="IPR053853">
    <property type="entry name" value="FitA-like_RHH"/>
</dbReference>
<dbReference type="Gene3D" id="1.10.1220.10">
    <property type="entry name" value="Met repressor-like"/>
    <property type="match status" value="1"/>
</dbReference>
<feature type="region of interest" description="Disordered" evidence="1">
    <location>
        <begin position="62"/>
        <end position="81"/>
    </location>
</feature>
<dbReference type="Pfam" id="PF22513">
    <property type="entry name" value="FitA-like_RHH"/>
    <property type="match status" value="1"/>
</dbReference>
<dbReference type="GO" id="GO:0006355">
    <property type="term" value="P:regulation of DNA-templated transcription"/>
    <property type="evidence" value="ECO:0007669"/>
    <property type="project" value="InterPro"/>
</dbReference>
<dbReference type="SUPFAM" id="SSF47598">
    <property type="entry name" value="Ribbon-helix-helix"/>
    <property type="match status" value="1"/>
</dbReference>
<organism evidence="3 4">
    <name type="scientific">Segnochrobactrum spirostomi</name>
    <dbReference type="NCBI Taxonomy" id="2608987"/>
    <lineage>
        <taxon>Bacteria</taxon>
        <taxon>Pseudomonadati</taxon>
        <taxon>Pseudomonadota</taxon>
        <taxon>Alphaproteobacteria</taxon>
        <taxon>Hyphomicrobiales</taxon>
        <taxon>Segnochrobactraceae</taxon>
        <taxon>Segnochrobactrum</taxon>
    </lineage>
</organism>
<gene>
    <name evidence="3" type="ORF">F0357_15900</name>
</gene>
<dbReference type="RefSeq" id="WP_153484153.1">
    <property type="nucleotide sequence ID" value="NZ_VWNA01000001.1"/>
</dbReference>
<accession>A0A6A7Y9G3</accession>
<evidence type="ECO:0000313" key="3">
    <source>
        <dbReference type="EMBL" id="MQT14099.1"/>
    </source>
</evidence>
<dbReference type="InterPro" id="IPR010985">
    <property type="entry name" value="Ribbon_hlx_hlx"/>
</dbReference>
<dbReference type="EMBL" id="VWNA01000001">
    <property type="protein sequence ID" value="MQT14099.1"/>
    <property type="molecule type" value="Genomic_DNA"/>
</dbReference>
<dbReference type="InterPro" id="IPR013321">
    <property type="entry name" value="Arc_rbn_hlx_hlx"/>
</dbReference>
<evidence type="ECO:0000256" key="1">
    <source>
        <dbReference type="SAM" id="MobiDB-lite"/>
    </source>
</evidence>
<feature type="domain" description="Antitoxin FitA-like ribbon-helix-helix" evidence="2">
    <location>
        <begin position="2"/>
        <end position="40"/>
    </location>
</feature>
<dbReference type="AlphaFoldDB" id="A0A6A7Y9G3"/>
<keyword evidence="4" id="KW-1185">Reference proteome</keyword>
<sequence length="81" mass="8842">MASVVIRDIDARLEAELRASAAANGRSVEDEARHILSAALEPRKPAARNLAEAIRARFAGLEVDLPPTPRDQMPEPARFEP</sequence>
<name>A0A6A7Y9G3_9HYPH</name>
<comment type="caution">
    <text evidence="3">The sequence shown here is derived from an EMBL/GenBank/DDBJ whole genome shotgun (WGS) entry which is preliminary data.</text>
</comment>